<comment type="subcellular location">
    <subcellularLocation>
        <location evidence="1">Cell membrane</location>
        <topology evidence="1">Peripheral membrane protein</topology>
    </subcellularLocation>
</comment>
<name>A0A2I1M7W6_9BIFI</name>
<protein>
    <submittedName>
        <fullName evidence="7">ABC transporter ATP-binding protein</fullName>
    </submittedName>
</protein>
<evidence type="ECO:0000313" key="8">
    <source>
        <dbReference type="Proteomes" id="UP000242263"/>
    </source>
</evidence>
<keyword evidence="5" id="KW-0046">Antibiotic resistance</keyword>
<dbReference type="PROSITE" id="PS50893">
    <property type="entry name" value="ABC_TRANSPORTER_2"/>
    <property type="match status" value="1"/>
</dbReference>
<evidence type="ECO:0000256" key="2">
    <source>
        <dbReference type="ARBA" id="ARBA00022448"/>
    </source>
</evidence>
<evidence type="ECO:0000256" key="3">
    <source>
        <dbReference type="ARBA" id="ARBA00022741"/>
    </source>
</evidence>
<dbReference type="InterPro" id="IPR050763">
    <property type="entry name" value="ABC_transporter_ATP-binding"/>
</dbReference>
<dbReference type="GO" id="GO:0005524">
    <property type="term" value="F:ATP binding"/>
    <property type="evidence" value="ECO:0007669"/>
    <property type="project" value="UniProtKB-KW"/>
</dbReference>
<dbReference type="GO" id="GO:0016887">
    <property type="term" value="F:ATP hydrolysis activity"/>
    <property type="evidence" value="ECO:0007669"/>
    <property type="project" value="InterPro"/>
</dbReference>
<proteinExistence type="predicted"/>
<sequence>MNTTDYILETRQLTRTFSTPDGPLHAVNNLTLNIERGKTVALLGSNGAGKSTLINMMINLDKPSSGFLSVCGQTAAQAQSQSLVTAIMQSGGLLPEWTVRETIVTMCAIRKQSHRVDEITQKSGVQTFLNRHIRDCSGGQVQRLRLALALITPGELLILDEPTAGMDPHARRELWNEINALHDQGITILCATHFLDEATRNADDIVVMHKGQLLAHGTLTEILDLTSTHSLDEAFFALTDTADSQISQPTLHPTRH</sequence>
<keyword evidence="3" id="KW-0547">Nucleotide-binding</keyword>
<dbReference type="Gene3D" id="3.40.50.300">
    <property type="entry name" value="P-loop containing nucleotide triphosphate hydrolases"/>
    <property type="match status" value="1"/>
</dbReference>
<evidence type="ECO:0000256" key="4">
    <source>
        <dbReference type="ARBA" id="ARBA00022840"/>
    </source>
</evidence>
<dbReference type="SUPFAM" id="SSF52540">
    <property type="entry name" value="P-loop containing nucleoside triphosphate hydrolases"/>
    <property type="match status" value="1"/>
</dbReference>
<dbReference type="EMBL" id="PKGU01000001">
    <property type="protein sequence ID" value="PKZ16222.1"/>
    <property type="molecule type" value="Genomic_DNA"/>
</dbReference>
<dbReference type="CDD" id="cd03230">
    <property type="entry name" value="ABC_DR_subfamily_A"/>
    <property type="match status" value="1"/>
</dbReference>
<evidence type="ECO:0000256" key="5">
    <source>
        <dbReference type="ARBA" id="ARBA00023251"/>
    </source>
</evidence>
<evidence type="ECO:0000313" key="7">
    <source>
        <dbReference type="EMBL" id="PKZ16222.1"/>
    </source>
</evidence>
<dbReference type="SMART" id="SM00382">
    <property type="entry name" value="AAA"/>
    <property type="match status" value="1"/>
</dbReference>
<accession>A0A2I1M7W6</accession>
<dbReference type="InterPro" id="IPR003593">
    <property type="entry name" value="AAA+_ATPase"/>
</dbReference>
<evidence type="ECO:0000259" key="6">
    <source>
        <dbReference type="PROSITE" id="PS50893"/>
    </source>
</evidence>
<dbReference type="AlphaFoldDB" id="A0A2I1M7W6"/>
<reference evidence="7 8" key="1">
    <citation type="submission" date="2017-12" db="EMBL/GenBank/DDBJ databases">
        <title>Phylogenetic diversity of female urinary microbiome.</title>
        <authorList>
            <person name="Thomas-White K."/>
            <person name="Wolfe A.J."/>
        </authorList>
    </citation>
    <scope>NUCLEOTIDE SEQUENCE [LARGE SCALE GENOMIC DNA]</scope>
    <source>
        <strain evidence="7 8">UMB0064</strain>
    </source>
</reference>
<gene>
    <name evidence="7" type="ORF">CYJ32_01975</name>
</gene>
<dbReference type="RefSeq" id="WP_022857241.1">
    <property type="nucleotide sequence ID" value="NZ_CAMYCS010000002.1"/>
</dbReference>
<dbReference type="Proteomes" id="UP000242263">
    <property type="component" value="Unassembled WGS sequence"/>
</dbReference>
<dbReference type="InterPro" id="IPR027417">
    <property type="entry name" value="P-loop_NTPase"/>
</dbReference>
<dbReference type="GO" id="GO:0005886">
    <property type="term" value="C:plasma membrane"/>
    <property type="evidence" value="ECO:0007669"/>
    <property type="project" value="UniProtKB-SubCell"/>
</dbReference>
<feature type="domain" description="ABC transporter" evidence="6">
    <location>
        <begin position="8"/>
        <end position="235"/>
    </location>
</feature>
<dbReference type="PANTHER" id="PTHR42711:SF17">
    <property type="entry name" value="ABC TRANSPORTER ATP-BINDING PROTEIN"/>
    <property type="match status" value="1"/>
</dbReference>
<dbReference type="GO" id="GO:0046677">
    <property type="term" value="P:response to antibiotic"/>
    <property type="evidence" value="ECO:0007669"/>
    <property type="project" value="UniProtKB-KW"/>
</dbReference>
<dbReference type="InterPro" id="IPR003439">
    <property type="entry name" value="ABC_transporter-like_ATP-bd"/>
</dbReference>
<keyword evidence="4 7" id="KW-0067">ATP-binding</keyword>
<dbReference type="Pfam" id="PF00005">
    <property type="entry name" value="ABC_tran"/>
    <property type="match status" value="1"/>
</dbReference>
<evidence type="ECO:0000256" key="1">
    <source>
        <dbReference type="ARBA" id="ARBA00004202"/>
    </source>
</evidence>
<keyword evidence="2" id="KW-0813">Transport</keyword>
<organism evidence="7 8">
    <name type="scientific">Alloscardovia omnicolens</name>
    <dbReference type="NCBI Taxonomy" id="419015"/>
    <lineage>
        <taxon>Bacteria</taxon>
        <taxon>Bacillati</taxon>
        <taxon>Actinomycetota</taxon>
        <taxon>Actinomycetes</taxon>
        <taxon>Bifidobacteriales</taxon>
        <taxon>Bifidobacteriaceae</taxon>
        <taxon>Alloscardovia</taxon>
    </lineage>
</organism>
<dbReference type="PANTHER" id="PTHR42711">
    <property type="entry name" value="ABC TRANSPORTER ATP-BINDING PROTEIN"/>
    <property type="match status" value="1"/>
</dbReference>
<comment type="caution">
    <text evidence="7">The sequence shown here is derived from an EMBL/GenBank/DDBJ whole genome shotgun (WGS) entry which is preliminary data.</text>
</comment>
<dbReference type="GeneID" id="35869365"/>